<dbReference type="EMBL" id="SWFT01000158">
    <property type="protein sequence ID" value="KAA8897263.1"/>
    <property type="molecule type" value="Genomic_DNA"/>
</dbReference>
<feature type="region of interest" description="Disordered" evidence="5">
    <location>
        <begin position="663"/>
        <end position="740"/>
    </location>
</feature>
<evidence type="ECO:0000313" key="7">
    <source>
        <dbReference type="EMBL" id="KAA8897263.1"/>
    </source>
</evidence>
<dbReference type="GO" id="GO:0010508">
    <property type="term" value="P:positive regulation of autophagy"/>
    <property type="evidence" value="ECO:0007669"/>
    <property type="project" value="TreeGrafter"/>
</dbReference>
<evidence type="ECO:0000256" key="1">
    <source>
        <dbReference type="ARBA" id="ARBA00004148"/>
    </source>
</evidence>
<protein>
    <recommendedName>
        <fullName evidence="3">Vacuolar membrane-associated protein IML1</fullName>
    </recommendedName>
    <alternativeName>
        <fullName evidence="4">Vacuolar membrane-associated protein iml1</fullName>
    </alternativeName>
</protein>
<reference evidence="7 8" key="1">
    <citation type="submission" date="2019-07" db="EMBL/GenBank/DDBJ databases">
        <title>Genome assembly of two rare yeast pathogens: Diutina rugosa and Trichomonascus ciferrii.</title>
        <authorList>
            <person name="Mixao V."/>
            <person name="Saus E."/>
            <person name="Hansen A."/>
            <person name="Lass-Flor C."/>
            <person name="Gabaldon T."/>
        </authorList>
    </citation>
    <scope>NUCLEOTIDE SEQUENCE [LARGE SCALE GENOMIC DNA]</scope>
    <source>
        <strain evidence="7 8">CBS 613</strain>
    </source>
</reference>
<feature type="compositionally biased region" description="Polar residues" evidence="5">
    <location>
        <begin position="33"/>
        <end position="46"/>
    </location>
</feature>
<dbReference type="PANTHER" id="PTHR13179">
    <property type="entry name" value="DEP DOMAIN CONTAINING PROTEIN 5"/>
    <property type="match status" value="1"/>
</dbReference>
<accession>A0A642UDP4</accession>
<dbReference type="GO" id="GO:0035556">
    <property type="term" value="P:intracellular signal transduction"/>
    <property type="evidence" value="ECO:0007669"/>
    <property type="project" value="InterPro"/>
</dbReference>
<dbReference type="InterPro" id="IPR036390">
    <property type="entry name" value="WH_DNA-bd_sf"/>
</dbReference>
<evidence type="ECO:0000259" key="6">
    <source>
        <dbReference type="PROSITE" id="PS50186"/>
    </source>
</evidence>
<organism evidence="7 8">
    <name type="scientific">Diutina rugosa</name>
    <name type="common">Yeast</name>
    <name type="synonym">Candida rugosa</name>
    <dbReference type="NCBI Taxonomy" id="5481"/>
    <lineage>
        <taxon>Eukaryota</taxon>
        <taxon>Fungi</taxon>
        <taxon>Dikarya</taxon>
        <taxon>Ascomycota</taxon>
        <taxon>Saccharomycotina</taxon>
        <taxon>Pichiomycetes</taxon>
        <taxon>Debaryomycetaceae</taxon>
        <taxon>Diutina</taxon>
    </lineage>
</organism>
<dbReference type="CDD" id="cd04449">
    <property type="entry name" value="DEP_DEPDC5-like"/>
    <property type="match status" value="1"/>
</dbReference>
<feature type="compositionally biased region" description="Basic and acidic residues" evidence="5">
    <location>
        <begin position="19"/>
        <end position="28"/>
    </location>
</feature>
<keyword evidence="8" id="KW-1185">Reference proteome</keyword>
<dbReference type="PANTHER" id="PTHR13179:SF8">
    <property type="entry name" value="GATOR COMPLEX PROTEIN DEPDC5"/>
    <property type="match status" value="1"/>
</dbReference>
<dbReference type="PROSITE" id="PS50186">
    <property type="entry name" value="DEP"/>
    <property type="match status" value="1"/>
</dbReference>
<dbReference type="GeneID" id="54783891"/>
<feature type="compositionally biased region" description="Polar residues" evidence="5">
    <location>
        <begin position="693"/>
        <end position="703"/>
    </location>
</feature>
<dbReference type="InterPro" id="IPR048255">
    <property type="entry name" value="IML1_N"/>
</dbReference>
<feature type="region of interest" description="Disordered" evidence="5">
    <location>
        <begin position="73"/>
        <end position="95"/>
    </location>
</feature>
<dbReference type="InterPro" id="IPR045838">
    <property type="entry name" value="DEPDC5_CTD"/>
</dbReference>
<dbReference type="RefSeq" id="XP_034009864.1">
    <property type="nucleotide sequence ID" value="XM_034158201.1"/>
</dbReference>
<sequence length="1449" mass="164298">MADEDGLSQLLSRSMSRPNGDDSLDHLRRAGPQRTSGPVGSGKQFMNRNISATITIGKRGPQMTAPTTLTVGKPAITTRPSTKSLPSSSAPQKAHEVGYTDSVELPVWFHEDKLSEVLIRPSAIGGGVREGDVLTLQPVGGKLKLVFTVDENSLKDEASEETSKEMISLKQNYQSVLNLAPRGMATIARVPNIADVTADSVEIFIKDINMARDSMWNFSGKLEGRCVHQDQRLIHQNYRAGVVRCIYKNGKRMFSGYISKDTHVVYRSESAKLTVLIQLSQEMWHFEETGEILFHKLVNSLFPQMFKRWRNGKTHHSITIVLFTSVDLTTIPWSSFGAGERPQDRRDYFRVVVDQVNILHWDKIMSNLRLEFANFKRDIMLGSHGDQYRIEGEPLPTVKGNILEAINLGLSLQLDRFRNTDLKHSLNNVIIITPGSGLFDVEQDLLRITSDKIARLDCGIDIVCLSPPPLHTTPVFRYLDQGKVRYGIPNWCDISFYHQGDEYSSKQWIPRCKIYELQMMGVTETDWNQVRIERFIPRPGTTLEAAMEAYDDSVFRPVRQLAGSDPMTEEAVDTADQSQMSSSSSSPYAETTLALIKSTAPAPALTGTVVIQGAVPTAQIANDNGNTALHKLYTINKNDDKGVSARRSSNSTIQSLRDVFKRPKASVPESVVESTASVKSLTPSRVPQARTILGTSDSKTASKLSPKRAKRPEKRAARRQSERTHLTTTIGTGADTPEDTDATDPMNRLWMEVDNPLLEPHQNTLEHFRFSRWSEVFPDNYRRGPIKWRAFMAPAALPTSTSLFPSPEVLEHNYTFQTYNVVLADDNYWGISNVHDLMFEMIRLRLALGFQVCYGDAVKKVETERQPGGSAEGLIKYFSPVKSVSASYIYMCYEHEIHRISCDFSGTLTVQLYSRIPPDLLLNPIRLGAQPSEKKYTPLIRTRYADTYSPAQQDFLAPPPAPQQNWNQLDQMMAGYDDAVASPARQFHRMKFVVMPSEVPKNTHLVSPELSDEEIRVDGLRKLVAAIEKDKTKDPEILFYTGNLFDFLSQEQDIDAGAKKLSTKLSTATSMVQLAQELQGPNGLQLTDRKWHFKKHLRSFVGSDFVSWLVENFDDINSRDDAMAFGTKCFEAGMFRHVEQRHPLLDGHYFYKFEEDYVDLTRPDKPKASWFKKQASDGDSNLSGGELRPVDSEVSSHTPHKRLYMLSRSVRFNVDPNHSSDRSEIVTVHYDRVHNPEHCYHIRLQWLNATAKFIDETITGWARMCTRHGLKLVETPWTELCQLPRLSPFHSFVELKLAVNPGDVVGADDPILQQTPFYYHLYFLKKMDFYLDNRSTQFFSKEENVEVVYSWGAPRFKYAQFIHGTGTYMIELRDNGEFFMAPNNTHMIRVNSAIISSQIENDGFHRAPASIDPQKVMLKFRSACQDEAYLRRLFHEARDEWRAELLESV</sequence>
<feature type="region of interest" description="Disordered" evidence="5">
    <location>
        <begin position="1"/>
        <end position="46"/>
    </location>
</feature>
<dbReference type="SUPFAM" id="SSF46785">
    <property type="entry name" value="Winged helix' DNA-binding domain"/>
    <property type="match status" value="1"/>
</dbReference>
<dbReference type="GO" id="GO:1904262">
    <property type="term" value="P:negative regulation of TORC1 signaling"/>
    <property type="evidence" value="ECO:0007669"/>
    <property type="project" value="TreeGrafter"/>
</dbReference>
<proteinExistence type="inferred from homology"/>
<dbReference type="Proteomes" id="UP000449547">
    <property type="component" value="Unassembled WGS sequence"/>
</dbReference>
<evidence type="ECO:0000313" key="8">
    <source>
        <dbReference type="Proteomes" id="UP000449547"/>
    </source>
</evidence>
<comment type="subcellular location">
    <subcellularLocation>
        <location evidence="1">Vacuole membrane</location>
        <topology evidence="1">Peripheral membrane protein</topology>
    </subcellularLocation>
</comment>
<feature type="region of interest" description="Disordered" evidence="5">
    <location>
        <begin position="1170"/>
        <end position="1196"/>
    </location>
</feature>
<dbReference type="SMART" id="SM00049">
    <property type="entry name" value="DEP"/>
    <property type="match status" value="1"/>
</dbReference>
<dbReference type="GO" id="GO:1990130">
    <property type="term" value="C:GATOR1 complex"/>
    <property type="evidence" value="ECO:0007669"/>
    <property type="project" value="TreeGrafter"/>
</dbReference>
<dbReference type="Pfam" id="PF19418">
    <property type="entry name" value="DEPDC5_CTD"/>
    <property type="match status" value="1"/>
</dbReference>
<feature type="compositionally biased region" description="Polar residues" evidence="5">
    <location>
        <begin position="78"/>
        <end position="91"/>
    </location>
</feature>
<dbReference type="InterPro" id="IPR000591">
    <property type="entry name" value="DEP_dom"/>
</dbReference>
<dbReference type="InterPro" id="IPR027244">
    <property type="entry name" value="IML1"/>
</dbReference>
<dbReference type="VEuPathDB" id="FungiDB:DIURU_005240"/>
<feature type="region of interest" description="Disordered" evidence="5">
    <location>
        <begin position="565"/>
        <end position="584"/>
    </location>
</feature>
<dbReference type="InterPro" id="IPR036388">
    <property type="entry name" value="WH-like_DNA-bd_sf"/>
</dbReference>
<dbReference type="Pfam" id="PF00610">
    <property type="entry name" value="DEP"/>
    <property type="match status" value="1"/>
</dbReference>
<dbReference type="OMA" id="RTWHFKR"/>
<comment type="similarity">
    <text evidence="2">Belongs to the IML1 family.</text>
</comment>
<evidence type="ECO:0000256" key="5">
    <source>
        <dbReference type="SAM" id="MobiDB-lite"/>
    </source>
</evidence>
<evidence type="ECO:0000256" key="2">
    <source>
        <dbReference type="ARBA" id="ARBA00005643"/>
    </source>
</evidence>
<dbReference type="OrthoDB" id="39497at2759"/>
<comment type="caution">
    <text evidence="7">The sequence shown here is derived from an EMBL/GenBank/DDBJ whole genome shotgun (WGS) entry which is preliminary data.</text>
</comment>
<feature type="compositionally biased region" description="Basic residues" evidence="5">
    <location>
        <begin position="705"/>
        <end position="718"/>
    </location>
</feature>
<evidence type="ECO:0000256" key="4">
    <source>
        <dbReference type="ARBA" id="ARBA00021881"/>
    </source>
</evidence>
<evidence type="ECO:0000256" key="3">
    <source>
        <dbReference type="ARBA" id="ARBA00018529"/>
    </source>
</evidence>
<dbReference type="Gene3D" id="1.10.10.10">
    <property type="entry name" value="Winged helix-like DNA-binding domain superfamily/Winged helix DNA-binding domain"/>
    <property type="match status" value="1"/>
</dbReference>
<feature type="domain" description="DEP" evidence="6">
    <location>
        <begin position="1080"/>
        <end position="1155"/>
    </location>
</feature>
<name>A0A642UDP4_DIURU</name>
<dbReference type="Pfam" id="PF12257">
    <property type="entry name" value="IML1"/>
    <property type="match status" value="1"/>
</dbReference>
<gene>
    <name evidence="7" type="ORF">DIURU_005240</name>
</gene>
<feature type="compositionally biased region" description="Polar residues" evidence="5">
    <location>
        <begin position="672"/>
        <end position="685"/>
    </location>
</feature>
<dbReference type="GO" id="GO:0005096">
    <property type="term" value="F:GTPase activator activity"/>
    <property type="evidence" value="ECO:0007669"/>
    <property type="project" value="InterPro"/>
</dbReference>
<dbReference type="GO" id="GO:0005774">
    <property type="term" value="C:vacuolar membrane"/>
    <property type="evidence" value="ECO:0007669"/>
    <property type="project" value="UniProtKB-SubCell"/>
</dbReference>